<gene>
    <name evidence="1" type="ORF">HMPREF9098_1379</name>
</gene>
<protein>
    <submittedName>
        <fullName evidence="1">Uncharacterized protein</fullName>
    </submittedName>
</protein>
<name>F0EZU5_9NEIS</name>
<sequence>MRLPENLKSSLHFEFLKCRLLFIVCATLFPRLSDSTKSRFDLP</sequence>
<dbReference type="AlphaFoldDB" id="F0EZU5"/>
<keyword evidence="2" id="KW-1185">Reference proteome</keyword>
<reference evidence="1 2" key="1">
    <citation type="submission" date="2011-01" db="EMBL/GenBank/DDBJ databases">
        <authorList>
            <person name="Muzny D."/>
            <person name="Qin X."/>
            <person name="Deng J."/>
            <person name="Jiang H."/>
            <person name="Liu Y."/>
            <person name="Qu J."/>
            <person name="Song X.-Z."/>
            <person name="Zhang L."/>
            <person name="Thornton R."/>
            <person name="Coyle M."/>
            <person name="Francisco L."/>
            <person name="Jackson L."/>
            <person name="Javaid M."/>
            <person name="Korchina V."/>
            <person name="Kovar C."/>
            <person name="Mata R."/>
            <person name="Mathew T."/>
            <person name="Ngo R."/>
            <person name="Nguyen L."/>
            <person name="Nguyen N."/>
            <person name="Okwuonu G."/>
            <person name="Ongeri F."/>
            <person name="Pham C."/>
            <person name="Simmons D."/>
            <person name="Wilczek-Boney K."/>
            <person name="Hale W."/>
            <person name="Jakkamsetti A."/>
            <person name="Pham P."/>
            <person name="Ruth R."/>
            <person name="San Lucas F."/>
            <person name="Warren J."/>
            <person name="Zhang J."/>
            <person name="Zhao Z."/>
            <person name="Zhou C."/>
            <person name="Zhu D."/>
            <person name="Lee S."/>
            <person name="Bess C."/>
            <person name="Blankenburg K."/>
            <person name="Forbes L."/>
            <person name="Fu Q."/>
            <person name="Gubbala S."/>
            <person name="Hirani K."/>
            <person name="Jayaseelan J.C."/>
            <person name="Lara F."/>
            <person name="Munidasa M."/>
            <person name="Palculict T."/>
            <person name="Patil S."/>
            <person name="Pu L.-L."/>
            <person name="Saada N."/>
            <person name="Tang L."/>
            <person name="Weissenberger G."/>
            <person name="Zhu Y."/>
            <person name="Hemphill L."/>
            <person name="Shang Y."/>
            <person name="Youmans B."/>
            <person name="Ayvaz T."/>
            <person name="Ross M."/>
            <person name="Santibanez J."/>
            <person name="Aqrawi P."/>
            <person name="Gross S."/>
            <person name="Joshi V."/>
            <person name="Fowler G."/>
            <person name="Nazareth L."/>
            <person name="Reid J."/>
            <person name="Worley K."/>
            <person name="Petrosino J."/>
            <person name="Highlander S."/>
            <person name="Gibbs R."/>
        </authorList>
    </citation>
    <scope>NUCLEOTIDE SEQUENCE [LARGE SCALE GENOMIC DNA]</scope>
    <source>
        <strain evidence="1 2">ATCC 33394</strain>
    </source>
</reference>
<comment type="caution">
    <text evidence="1">The sequence shown here is derived from an EMBL/GenBank/DDBJ whole genome shotgun (WGS) entry which is preliminary data.</text>
</comment>
<dbReference type="Proteomes" id="UP000004088">
    <property type="component" value="Unassembled WGS sequence"/>
</dbReference>
<dbReference type="STRING" id="888741.HMPREF9098_1379"/>
<accession>F0EZU5</accession>
<evidence type="ECO:0000313" key="2">
    <source>
        <dbReference type="Proteomes" id="UP000004088"/>
    </source>
</evidence>
<dbReference type="EMBL" id="AEWV01000022">
    <property type="protein sequence ID" value="EGC17124.1"/>
    <property type="molecule type" value="Genomic_DNA"/>
</dbReference>
<proteinExistence type="predicted"/>
<evidence type="ECO:0000313" key="1">
    <source>
        <dbReference type="EMBL" id="EGC17124.1"/>
    </source>
</evidence>
<dbReference type="HOGENOM" id="CLU_3234754_0_0_4"/>
<organism evidence="1 2">
    <name type="scientific">Kingella denitrificans ATCC 33394</name>
    <dbReference type="NCBI Taxonomy" id="888741"/>
    <lineage>
        <taxon>Bacteria</taxon>
        <taxon>Pseudomonadati</taxon>
        <taxon>Pseudomonadota</taxon>
        <taxon>Betaproteobacteria</taxon>
        <taxon>Neisseriales</taxon>
        <taxon>Neisseriaceae</taxon>
        <taxon>Kingella</taxon>
    </lineage>
</organism>